<evidence type="ECO:0000256" key="2">
    <source>
        <dbReference type="ARBA" id="ARBA00023002"/>
    </source>
</evidence>
<dbReference type="PRINTS" id="PR00469">
    <property type="entry name" value="PNDRDTASEII"/>
</dbReference>
<evidence type="ECO:0000259" key="5">
    <source>
        <dbReference type="PROSITE" id="PS50110"/>
    </source>
</evidence>
<keyword evidence="2" id="KW-0560">Oxidoreductase</keyword>
<dbReference type="InterPro" id="IPR001789">
    <property type="entry name" value="Sig_transdc_resp-reg_receiver"/>
</dbReference>
<dbReference type="RefSeq" id="WP_143782960.1">
    <property type="nucleotide sequence ID" value="NZ_CP041616.1"/>
</dbReference>
<dbReference type="InterPro" id="IPR036188">
    <property type="entry name" value="FAD/NAD-bd_sf"/>
</dbReference>
<dbReference type="KEGG" id="orz:FNH13_07940"/>
<dbReference type="Pfam" id="PF00072">
    <property type="entry name" value="Response_reg"/>
    <property type="match status" value="1"/>
</dbReference>
<evidence type="ECO:0000256" key="4">
    <source>
        <dbReference type="PROSITE-ProRule" id="PRU00169"/>
    </source>
</evidence>
<evidence type="ECO:0000313" key="7">
    <source>
        <dbReference type="Proteomes" id="UP000315395"/>
    </source>
</evidence>
<evidence type="ECO:0000256" key="1">
    <source>
        <dbReference type="ARBA" id="ARBA00022630"/>
    </source>
</evidence>
<reference evidence="6 7" key="1">
    <citation type="submission" date="2019-07" db="EMBL/GenBank/DDBJ databases">
        <title>complete genome sequencing of Ornithinimicrobium sp. H23M54.</title>
        <authorList>
            <person name="Bae J.-W."/>
            <person name="Lee S.-Y."/>
        </authorList>
    </citation>
    <scope>NUCLEOTIDE SEQUENCE [LARGE SCALE GENOMIC DNA]</scope>
    <source>
        <strain evidence="6 7">H23M54</strain>
    </source>
</reference>
<organism evidence="6 7">
    <name type="scientific">Ornithinimicrobium ciconiae</name>
    <dbReference type="NCBI Taxonomy" id="2594265"/>
    <lineage>
        <taxon>Bacteria</taxon>
        <taxon>Bacillati</taxon>
        <taxon>Actinomycetota</taxon>
        <taxon>Actinomycetes</taxon>
        <taxon>Micrococcales</taxon>
        <taxon>Ornithinimicrobiaceae</taxon>
        <taxon>Ornithinimicrobium</taxon>
    </lineage>
</organism>
<dbReference type="SMART" id="SM00448">
    <property type="entry name" value="REC"/>
    <property type="match status" value="1"/>
</dbReference>
<dbReference type="OrthoDB" id="109585at2"/>
<dbReference type="Gene3D" id="3.40.50.2300">
    <property type="match status" value="1"/>
</dbReference>
<feature type="domain" description="Response regulatory" evidence="5">
    <location>
        <begin position="5"/>
        <end position="128"/>
    </location>
</feature>
<dbReference type="Gene3D" id="3.40.30.10">
    <property type="entry name" value="Glutaredoxin"/>
    <property type="match status" value="1"/>
</dbReference>
<dbReference type="PROSITE" id="PS50110">
    <property type="entry name" value="RESPONSE_REGULATORY"/>
    <property type="match status" value="1"/>
</dbReference>
<dbReference type="GO" id="GO:0004791">
    <property type="term" value="F:thioredoxin-disulfide reductase (NADPH) activity"/>
    <property type="evidence" value="ECO:0007669"/>
    <property type="project" value="UniProtKB-EC"/>
</dbReference>
<keyword evidence="7" id="KW-1185">Reference proteome</keyword>
<gene>
    <name evidence="6" type="ORF">FNH13_07940</name>
</gene>
<dbReference type="SUPFAM" id="SSF52172">
    <property type="entry name" value="CheY-like"/>
    <property type="match status" value="1"/>
</dbReference>
<evidence type="ECO:0000313" key="6">
    <source>
        <dbReference type="EMBL" id="QDO88285.1"/>
    </source>
</evidence>
<dbReference type="SUPFAM" id="SSF51905">
    <property type="entry name" value="FAD/NAD(P)-binding domain"/>
    <property type="match status" value="1"/>
</dbReference>
<dbReference type="InterPro" id="IPR011006">
    <property type="entry name" value="CheY-like_superfamily"/>
</dbReference>
<keyword evidence="4" id="KW-0597">Phosphoprotein</keyword>
<dbReference type="AlphaFoldDB" id="A0A516G9W9"/>
<dbReference type="InterPro" id="IPR023753">
    <property type="entry name" value="FAD/NAD-binding_dom"/>
</dbReference>
<feature type="modified residue" description="4-aspartylphosphate" evidence="4">
    <location>
        <position position="62"/>
    </location>
</feature>
<dbReference type="Pfam" id="PF07992">
    <property type="entry name" value="Pyr_redox_2"/>
    <property type="match status" value="1"/>
</dbReference>
<dbReference type="Gene3D" id="3.50.50.60">
    <property type="entry name" value="FAD/NAD(P)-binding domain"/>
    <property type="match status" value="2"/>
</dbReference>
<dbReference type="GO" id="GO:0000160">
    <property type="term" value="P:phosphorelay signal transduction system"/>
    <property type="evidence" value="ECO:0007669"/>
    <property type="project" value="InterPro"/>
</dbReference>
<accession>A0A516G9W9</accession>
<keyword evidence="1" id="KW-0285">Flavoprotein</keyword>
<dbReference type="EMBL" id="CP041616">
    <property type="protein sequence ID" value="QDO88285.1"/>
    <property type="molecule type" value="Genomic_DNA"/>
</dbReference>
<dbReference type="Proteomes" id="UP000315395">
    <property type="component" value="Chromosome"/>
</dbReference>
<dbReference type="InterPro" id="IPR050097">
    <property type="entry name" value="Ferredoxin-NADP_redctase_2"/>
</dbReference>
<protein>
    <submittedName>
        <fullName evidence="6">FAD-dependent oxidoreductase</fullName>
    </submittedName>
</protein>
<dbReference type="PRINTS" id="PR00368">
    <property type="entry name" value="FADPNR"/>
</dbReference>
<dbReference type="PANTHER" id="PTHR48105">
    <property type="entry name" value="THIOREDOXIN REDUCTASE 1-RELATED-RELATED"/>
    <property type="match status" value="1"/>
</dbReference>
<comment type="catalytic activity">
    <reaction evidence="3">
        <text>[thioredoxin]-dithiol + NADP(+) = [thioredoxin]-disulfide + NADPH + H(+)</text>
        <dbReference type="Rhea" id="RHEA:20345"/>
        <dbReference type="Rhea" id="RHEA-COMP:10698"/>
        <dbReference type="Rhea" id="RHEA-COMP:10700"/>
        <dbReference type="ChEBI" id="CHEBI:15378"/>
        <dbReference type="ChEBI" id="CHEBI:29950"/>
        <dbReference type="ChEBI" id="CHEBI:50058"/>
        <dbReference type="ChEBI" id="CHEBI:57783"/>
        <dbReference type="ChEBI" id="CHEBI:58349"/>
        <dbReference type="EC" id="1.8.1.9"/>
    </reaction>
</comment>
<sequence>MSKPAILTVDDDPMVSAAITRDLRERYGKDYRVLGATSGAEALSVLDRLALRDQPVALIVTDQRMPVMTGIEFLERAQPQAPTAKQLLLTAYADTDAAIRAINDVGLDHYLLKPWDPPEERLYPVVDDLLEDWRRAHPSPTSDLRVVGHRWSESAHATKTFLARNHVPYRWVDIEEGEEGERLRQAAGASVEDLPLVLVPDGATLRCPSSMELADGLGLRTRAEQPLYDVCIVGGGPAGLASAVYAASEGLQTVIVEREAPGGQAGQSAAIENYLGFPRGLSGSDLTQRAVAQVVRFGAEMVVARDVTGLEQRGPVRAVLLDGQGEIEARSVIVTTGVSYRRLGAAEVDEFTGRGVYYGATASEAIQVAGEEVFLIGAANSAGQAALNLSRHAAHVTVLVRGSDIRSSMSQYLVDRILAAENITVRHRTEVVSARGDGHLESLTLRDRDSGEFEEVATSWLFVFIGAVPRTEWLGELVARDDKGFVLTGPEMLHAVDGAWTQPRGPFALETSLPGVFAAGDVRLDSMKRVASAVGEGAMAVHFVHRYLATI</sequence>
<proteinExistence type="predicted"/>
<name>A0A516G9W9_9MICO</name>
<evidence type="ECO:0000256" key="3">
    <source>
        <dbReference type="ARBA" id="ARBA00048132"/>
    </source>
</evidence>